<protein>
    <submittedName>
        <fullName evidence="2">Uroporphyrinogen decarboxylase</fullName>
    </submittedName>
</protein>
<dbReference type="EMBL" id="AMYD01002491">
    <property type="protein sequence ID" value="EQB48885.1"/>
    <property type="molecule type" value="Genomic_DNA"/>
</dbReference>
<dbReference type="PANTHER" id="PTHR21091">
    <property type="entry name" value="METHYLTETRAHYDROFOLATE:HOMOCYSTEINE METHYLTRANSFERASE RELATED"/>
    <property type="match status" value="1"/>
</dbReference>
<accession>T0LKV9</accession>
<gene>
    <name evidence="2" type="ORF">CGLO_11834</name>
</gene>
<name>T0LKV9_COLGC</name>
<comment type="caution">
    <text evidence="2">The sequence shown here is derived from an EMBL/GenBank/DDBJ whole genome shotgun (WGS) entry which is preliminary data.</text>
</comment>
<dbReference type="InterPro" id="IPR038071">
    <property type="entry name" value="UROD/MetE-like_sf"/>
</dbReference>
<sequence>MNLERVPMTVFPKGCWHALNTVCDIGYDVVGLDWMQSPADAVKIRGDRRITFQGNADPGVLYGTHENITKAVEEMVNGFWGQKKGWIANLGHGITPGVNPEDLRFYLSEIHRLTKN</sequence>
<evidence type="ECO:0000313" key="2">
    <source>
        <dbReference type="EMBL" id="EQB48885.1"/>
    </source>
</evidence>
<dbReference type="GO" id="GO:0006783">
    <property type="term" value="P:heme biosynthetic process"/>
    <property type="evidence" value="ECO:0007669"/>
    <property type="project" value="TreeGrafter"/>
</dbReference>
<dbReference type="STRING" id="1237896.T0LKV9"/>
<reference evidence="3" key="1">
    <citation type="journal article" date="2013" name="Mol. Plant Microbe Interact.">
        <title>Global aspects of pacC regulation of pathogenicity genes in Colletotrichum gloeosporioides as revealed by transcriptome analysis.</title>
        <authorList>
            <person name="Alkan N."/>
            <person name="Meng X."/>
            <person name="Friedlander G."/>
            <person name="Reuveni E."/>
            <person name="Sukno S."/>
            <person name="Sherman A."/>
            <person name="Thon M."/>
            <person name="Fluhr R."/>
            <person name="Prusky D."/>
        </authorList>
    </citation>
    <scope>NUCLEOTIDE SEQUENCE [LARGE SCALE GENOMIC DNA]</scope>
    <source>
        <strain evidence="3">Cg-14</strain>
    </source>
</reference>
<dbReference type="AlphaFoldDB" id="T0LKV9"/>
<dbReference type="Proteomes" id="UP000015530">
    <property type="component" value="Unassembled WGS sequence"/>
</dbReference>
<dbReference type="GO" id="GO:0004853">
    <property type="term" value="F:uroporphyrinogen decarboxylase activity"/>
    <property type="evidence" value="ECO:0007669"/>
    <property type="project" value="InterPro"/>
</dbReference>
<dbReference type="Pfam" id="PF01208">
    <property type="entry name" value="URO-D"/>
    <property type="match status" value="1"/>
</dbReference>
<dbReference type="InterPro" id="IPR000257">
    <property type="entry name" value="Uroporphyrinogen_deCOase"/>
</dbReference>
<dbReference type="GO" id="GO:0005829">
    <property type="term" value="C:cytosol"/>
    <property type="evidence" value="ECO:0007669"/>
    <property type="project" value="TreeGrafter"/>
</dbReference>
<dbReference type="OrthoDB" id="339900at2759"/>
<evidence type="ECO:0000259" key="1">
    <source>
        <dbReference type="Pfam" id="PF01208"/>
    </source>
</evidence>
<dbReference type="Gene3D" id="3.20.20.210">
    <property type="match status" value="1"/>
</dbReference>
<organism evidence="2 3">
    <name type="scientific">Colletotrichum gloeosporioides (strain Cg-14)</name>
    <name type="common">Anthracnose fungus</name>
    <name type="synonym">Glomerella cingulata</name>
    <dbReference type="NCBI Taxonomy" id="1237896"/>
    <lineage>
        <taxon>Eukaryota</taxon>
        <taxon>Fungi</taxon>
        <taxon>Dikarya</taxon>
        <taxon>Ascomycota</taxon>
        <taxon>Pezizomycotina</taxon>
        <taxon>Sordariomycetes</taxon>
        <taxon>Hypocreomycetidae</taxon>
        <taxon>Glomerellales</taxon>
        <taxon>Glomerellaceae</taxon>
        <taxon>Colletotrichum</taxon>
        <taxon>Colletotrichum gloeosporioides species complex</taxon>
    </lineage>
</organism>
<dbReference type="HOGENOM" id="CLU_040933_4_2_1"/>
<dbReference type="OMA" id="CWHALNT"/>
<proteinExistence type="predicted"/>
<evidence type="ECO:0000313" key="3">
    <source>
        <dbReference type="Proteomes" id="UP000015530"/>
    </source>
</evidence>
<dbReference type="PANTHER" id="PTHR21091:SF169">
    <property type="entry name" value="UROPORPHYRINOGEN DECARBOXYLASE"/>
    <property type="match status" value="1"/>
</dbReference>
<dbReference type="SUPFAM" id="SSF51726">
    <property type="entry name" value="UROD/MetE-like"/>
    <property type="match status" value="1"/>
</dbReference>
<feature type="domain" description="Uroporphyrinogen decarboxylase (URO-D)" evidence="1">
    <location>
        <begin position="5"/>
        <end position="112"/>
    </location>
</feature>